<proteinExistence type="predicted"/>
<evidence type="ECO:0000313" key="1">
    <source>
        <dbReference type="EMBL" id="MFC3757986.1"/>
    </source>
</evidence>
<name>A0ABV7Y0D7_9FLAO</name>
<dbReference type="Proteomes" id="UP001595735">
    <property type="component" value="Unassembled WGS sequence"/>
</dbReference>
<reference evidence="2" key="1">
    <citation type="journal article" date="2019" name="Int. J. Syst. Evol. Microbiol.">
        <title>The Global Catalogue of Microorganisms (GCM) 10K type strain sequencing project: providing services to taxonomists for standard genome sequencing and annotation.</title>
        <authorList>
            <consortium name="The Broad Institute Genomics Platform"/>
            <consortium name="The Broad Institute Genome Sequencing Center for Infectious Disease"/>
            <person name="Wu L."/>
            <person name="Ma J."/>
        </authorList>
    </citation>
    <scope>NUCLEOTIDE SEQUENCE [LARGE SCALE GENOMIC DNA]</scope>
    <source>
        <strain evidence="2">CECT 7798</strain>
    </source>
</reference>
<gene>
    <name evidence="1" type="ORF">ACFONJ_18555</name>
</gene>
<dbReference type="EMBL" id="JBHRYO010000002">
    <property type="protein sequence ID" value="MFC3757986.1"/>
    <property type="molecule type" value="Genomic_DNA"/>
</dbReference>
<accession>A0ABV7Y0D7</accession>
<dbReference type="SUPFAM" id="SSF48295">
    <property type="entry name" value="TrpR-like"/>
    <property type="match status" value="1"/>
</dbReference>
<dbReference type="InterPro" id="IPR010921">
    <property type="entry name" value="Trp_repressor/repl_initiator"/>
</dbReference>
<comment type="caution">
    <text evidence="1">The sequence shown here is derived from an EMBL/GenBank/DDBJ whole genome shotgun (WGS) entry which is preliminary data.</text>
</comment>
<organism evidence="1 2">
    <name type="scientific">Chryseobacterium tructae</name>
    <dbReference type="NCBI Taxonomy" id="1037380"/>
    <lineage>
        <taxon>Bacteria</taxon>
        <taxon>Pseudomonadati</taxon>
        <taxon>Bacteroidota</taxon>
        <taxon>Flavobacteriia</taxon>
        <taxon>Flavobacteriales</taxon>
        <taxon>Weeksellaceae</taxon>
        <taxon>Chryseobacterium group</taxon>
        <taxon>Chryseobacterium</taxon>
    </lineage>
</organism>
<evidence type="ECO:0000313" key="2">
    <source>
        <dbReference type="Proteomes" id="UP001595735"/>
    </source>
</evidence>
<keyword evidence="2" id="KW-1185">Reference proteome</keyword>
<dbReference type="RefSeq" id="WP_290299584.1">
    <property type="nucleotide sequence ID" value="NZ_JAUFQR010000001.1"/>
</dbReference>
<sequence length="109" mass="12880">MKNSEFPDYKRIYTDLIAACYPNKKEQCSCILSQDHLSALDVIKLNEILTSNSETDHVLSNQSFRSYDQVTILKILDYQKKNRLNNTQISNHFKLSRNTVTKWKKKFLY</sequence>
<protein>
    <submittedName>
        <fullName evidence="1">Helix-turn-helix domain-containing protein</fullName>
    </submittedName>
</protein>